<dbReference type="CDD" id="cd04301">
    <property type="entry name" value="NAT_SF"/>
    <property type="match status" value="1"/>
</dbReference>
<keyword evidence="3" id="KW-1185">Reference proteome</keyword>
<dbReference type="Pfam" id="PF13527">
    <property type="entry name" value="Acetyltransf_9"/>
    <property type="match status" value="1"/>
</dbReference>
<organism evidence="2 3">
    <name type="scientific">candidate division MSBL1 archaeon SCGC-AAA259I07</name>
    <dbReference type="NCBI Taxonomy" id="1698266"/>
    <lineage>
        <taxon>Archaea</taxon>
        <taxon>Methanobacteriati</taxon>
        <taxon>Methanobacteriota</taxon>
        <taxon>candidate division MSBL1</taxon>
    </lineage>
</organism>
<reference evidence="2 3" key="1">
    <citation type="journal article" date="2016" name="Sci. Rep.">
        <title>Metabolic traits of an uncultured archaeal lineage -MSBL1- from brine pools of the Red Sea.</title>
        <authorList>
            <person name="Mwirichia R."/>
            <person name="Alam I."/>
            <person name="Rashid M."/>
            <person name="Vinu M."/>
            <person name="Ba-Alawi W."/>
            <person name="Anthony Kamau A."/>
            <person name="Kamanda Ngugi D."/>
            <person name="Goker M."/>
            <person name="Klenk H.P."/>
            <person name="Bajic V."/>
            <person name="Stingl U."/>
        </authorList>
    </citation>
    <scope>NUCLEOTIDE SEQUENCE [LARGE SCALE GENOMIC DNA]</scope>
    <source>
        <strain evidence="2">SCGC-AAA259I07</strain>
    </source>
</reference>
<dbReference type="InterPro" id="IPR000182">
    <property type="entry name" value="GNAT_dom"/>
</dbReference>
<name>A0A133UMR7_9EURY</name>
<dbReference type="PROSITE" id="PS51186">
    <property type="entry name" value="GNAT"/>
    <property type="match status" value="1"/>
</dbReference>
<gene>
    <name evidence="2" type="ORF">AKJ36_00320</name>
</gene>
<dbReference type="InterPro" id="IPR016181">
    <property type="entry name" value="Acyl_CoA_acyltransferase"/>
</dbReference>
<dbReference type="EMBL" id="LHXQ01000002">
    <property type="protein sequence ID" value="KXA95524.1"/>
    <property type="molecule type" value="Genomic_DNA"/>
</dbReference>
<comment type="caution">
    <text evidence="2">The sequence shown here is derived from an EMBL/GenBank/DDBJ whole genome shotgun (WGS) entry which is preliminary data.</text>
</comment>
<dbReference type="Proteomes" id="UP000070155">
    <property type="component" value="Unassembled WGS sequence"/>
</dbReference>
<dbReference type="Gene3D" id="3.40.630.30">
    <property type="match status" value="1"/>
</dbReference>
<dbReference type="GO" id="GO:0016747">
    <property type="term" value="F:acyltransferase activity, transferring groups other than amino-acyl groups"/>
    <property type="evidence" value="ECO:0007669"/>
    <property type="project" value="InterPro"/>
</dbReference>
<accession>A0A133UMR7</accession>
<protein>
    <recommendedName>
        <fullName evidence="1">N-acetyltransferase domain-containing protein</fullName>
    </recommendedName>
</protein>
<feature type="domain" description="N-acetyltransferase" evidence="1">
    <location>
        <begin position="1"/>
        <end position="161"/>
    </location>
</feature>
<evidence type="ECO:0000313" key="3">
    <source>
        <dbReference type="Proteomes" id="UP000070155"/>
    </source>
</evidence>
<evidence type="ECO:0000259" key="1">
    <source>
        <dbReference type="PROSITE" id="PS51186"/>
    </source>
</evidence>
<dbReference type="AlphaFoldDB" id="A0A133UMR7"/>
<proteinExistence type="predicted"/>
<evidence type="ECO:0000313" key="2">
    <source>
        <dbReference type="EMBL" id="KXA95524.1"/>
    </source>
</evidence>
<dbReference type="SUPFAM" id="SSF55729">
    <property type="entry name" value="Acyl-CoA N-acyltransferases (Nat)"/>
    <property type="match status" value="1"/>
</dbReference>
<sequence>MEILFYDEVEDWQMSELNLACFDHPYSREQVEERIDKDDRVPDWGGELYAKEGEKLLGCVGVVYPKVRTKEGVRKAAGIRNVCTRPSESGKGVAKHLLERLHDIIEERGVRYSLLLTSAFLIAHNLYMRMGYRDIHKPTVGYKKVEDGSSRVRFEKEKNFDYVHSAYSESVDGLYGLVEREEDFGRAAEVRGVPDNDLLRIAYDENDERIGYIRFAEKRKHLVCDEIAVEKPADLSRIFEALEGETDGRDIVVKFVNPNYRDFLENYGFRLFDDLWEVIMFKDLENDMEESLDRLGVGDRFHVGIYEGY</sequence>